<name>A0A6N8U8X6_9FIRM</name>
<proteinExistence type="predicted"/>
<reference evidence="3 4" key="2">
    <citation type="submission" date="2020-01" db="EMBL/GenBank/DDBJ databases">
        <title>Clostridiaceae sp. nov. isolated from the gut of human by culturomics.</title>
        <authorList>
            <person name="Chang Y."/>
        </authorList>
    </citation>
    <scope>NUCLEOTIDE SEQUENCE [LARGE SCALE GENOMIC DNA]</scope>
    <source>
        <strain evidence="3 4">DONG20-135</strain>
    </source>
</reference>
<comment type="cofactor">
    <cofactor evidence="1">
        <name>Fe(3+)</name>
        <dbReference type="ChEBI" id="CHEBI:29034"/>
    </cofactor>
</comment>
<dbReference type="Pfam" id="PF21349">
    <property type="entry name" value="RUBY_RBDX"/>
    <property type="match status" value="1"/>
</dbReference>
<evidence type="ECO:0000256" key="1">
    <source>
        <dbReference type="ARBA" id="ARBA00001965"/>
    </source>
</evidence>
<dbReference type="RefSeq" id="WP_160624592.1">
    <property type="nucleotide sequence ID" value="NZ_WUUQ01000001.1"/>
</dbReference>
<accession>A0A6N8U8X6</accession>
<protein>
    <submittedName>
        <fullName evidence="3">Rubredoxin</fullName>
    </submittedName>
</protein>
<dbReference type="AlphaFoldDB" id="A0A6N8U8X6"/>
<sequence length="110" mass="12210">MKLWKCSICGYVHEGETAPAVCPKCNAPQDKFVLMDESAAEKIYRSDKTNDLQMKLITLAMEMNAVAEAGIKDNLDPMCVHVFEYAKKAAWEVKQMAKAEIAGHVGKGKF</sequence>
<dbReference type="InterPro" id="IPR024934">
    <property type="entry name" value="Rubredoxin-like_dom"/>
</dbReference>
<evidence type="ECO:0000313" key="4">
    <source>
        <dbReference type="Proteomes" id="UP000434036"/>
    </source>
</evidence>
<comment type="caution">
    <text evidence="3">The sequence shown here is derived from an EMBL/GenBank/DDBJ whole genome shotgun (WGS) entry which is preliminary data.</text>
</comment>
<dbReference type="PROSITE" id="PS50903">
    <property type="entry name" value="RUBREDOXIN_LIKE"/>
    <property type="match status" value="1"/>
</dbReference>
<reference evidence="3 4" key="1">
    <citation type="submission" date="2019-12" db="EMBL/GenBank/DDBJ databases">
        <authorList>
            <person name="Yang R."/>
        </authorList>
    </citation>
    <scope>NUCLEOTIDE SEQUENCE [LARGE SCALE GENOMIC DNA]</scope>
    <source>
        <strain evidence="3 4">DONG20-135</strain>
    </source>
</reference>
<feature type="domain" description="Rubredoxin-like" evidence="2">
    <location>
        <begin position="1"/>
        <end position="35"/>
    </location>
</feature>
<dbReference type="SUPFAM" id="SSF57802">
    <property type="entry name" value="Rubredoxin-like"/>
    <property type="match status" value="1"/>
</dbReference>
<evidence type="ECO:0000259" key="2">
    <source>
        <dbReference type="PROSITE" id="PS50903"/>
    </source>
</evidence>
<keyword evidence="4" id="KW-1185">Reference proteome</keyword>
<dbReference type="EMBL" id="WUUQ01000001">
    <property type="protein sequence ID" value="MXQ73173.1"/>
    <property type="molecule type" value="Genomic_DNA"/>
</dbReference>
<dbReference type="InterPro" id="IPR048574">
    <property type="entry name" value="RUBY_RBDX"/>
</dbReference>
<dbReference type="CDD" id="cd00729">
    <property type="entry name" value="rubredoxin_SM"/>
    <property type="match status" value="1"/>
</dbReference>
<dbReference type="GO" id="GO:0005506">
    <property type="term" value="F:iron ion binding"/>
    <property type="evidence" value="ECO:0007669"/>
    <property type="project" value="InterPro"/>
</dbReference>
<dbReference type="Proteomes" id="UP000434036">
    <property type="component" value="Unassembled WGS sequence"/>
</dbReference>
<organism evidence="3 4">
    <name type="scientific">Copranaerobaculum intestinale</name>
    <dbReference type="NCBI Taxonomy" id="2692629"/>
    <lineage>
        <taxon>Bacteria</taxon>
        <taxon>Bacillati</taxon>
        <taxon>Bacillota</taxon>
        <taxon>Erysipelotrichia</taxon>
        <taxon>Erysipelotrichales</taxon>
        <taxon>Erysipelotrichaceae</taxon>
        <taxon>Copranaerobaculum</taxon>
    </lineage>
</organism>
<dbReference type="Gene3D" id="2.20.28.10">
    <property type="match status" value="1"/>
</dbReference>
<gene>
    <name evidence="3" type="ORF">GSF08_04390</name>
</gene>
<evidence type="ECO:0000313" key="3">
    <source>
        <dbReference type="EMBL" id="MXQ73173.1"/>
    </source>
</evidence>